<evidence type="ECO:0000313" key="2">
    <source>
        <dbReference type="EMBL" id="GAG76985.1"/>
    </source>
</evidence>
<name>X1A4G2_9ZZZZ</name>
<dbReference type="InterPro" id="IPR029419">
    <property type="entry name" value="Arg_succ_lyase_C"/>
</dbReference>
<comment type="caution">
    <text evidence="2">The sequence shown here is derived from an EMBL/GenBank/DDBJ whole genome shotgun (WGS) entry which is preliminary data.</text>
</comment>
<sequence length="220" mass="25252">YCSVSSVMPQKKNPDTLELIRSKSSKIVSNLFSAIMIVKSIPTGYFRDFQDLKPLLRSSFELLFSIIEMFTGIFSSITINKENQSKAVNESFILALDLAELLVQEYNIPFRQSHKIVALLVKNSEKPGDMLNKEKIEKYIFDVINKEIKISVNLIQTLGNLNLCLERRISQGSPAEKEVKDYIHKLTINKEALHNLFLKRLEMIRSAKVLREKMLKSLLS</sequence>
<protein>
    <recommendedName>
        <fullName evidence="1">Argininosuccinate lyase C-terminal domain-containing protein</fullName>
    </recommendedName>
</protein>
<feature type="non-terminal residue" evidence="2">
    <location>
        <position position="1"/>
    </location>
</feature>
<proteinExistence type="predicted"/>
<dbReference type="Gene3D" id="1.20.200.10">
    <property type="entry name" value="Fumarase/aspartase (Central domain)"/>
    <property type="match status" value="1"/>
</dbReference>
<dbReference type="GO" id="GO:0042450">
    <property type="term" value="P:L-arginine biosynthetic process via ornithine"/>
    <property type="evidence" value="ECO:0007669"/>
    <property type="project" value="InterPro"/>
</dbReference>
<evidence type="ECO:0000259" key="1">
    <source>
        <dbReference type="Pfam" id="PF14698"/>
    </source>
</evidence>
<gene>
    <name evidence="2" type="ORF">S01H4_33094</name>
</gene>
<dbReference type="PRINTS" id="PR00145">
    <property type="entry name" value="ARGSUCLYASE"/>
</dbReference>
<organism evidence="2">
    <name type="scientific">marine sediment metagenome</name>
    <dbReference type="NCBI Taxonomy" id="412755"/>
    <lineage>
        <taxon>unclassified sequences</taxon>
        <taxon>metagenomes</taxon>
        <taxon>ecological metagenomes</taxon>
    </lineage>
</organism>
<dbReference type="SUPFAM" id="SSF48557">
    <property type="entry name" value="L-aspartase-like"/>
    <property type="match status" value="1"/>
</dbReference>
<dbReference type="Gene3D" id="1.10.40.30">
    <property type="entry name" value="Fumarase/aspartase (C-terminal domain)"/>
    <property type="match status" value="1"/>
</dbReference>
<dbReference type="InterPro" id="IPR009049">
    <property type="entry name" value="Argininosuccinate_lyase"/>
</dbReference>
<dbReference type="Pfam" id="PF14698">
    <property type="entry name" value="ASL_C2"/>
    <property type="match status" value="1"/>
</dbReference>
<dbReference type="InterPro" id="IPR008948">
    <property type="entry name" value="L-Aspartase-like"/>
</dbReference>
<dbReference type="AlphaFoldDB" id="X1A4G2"/>
<dbReference type="EMBL" id="BART01017370">
    <property type="protein sequence ID" value="GAG76985.1"/>
    <property type="molecule type" value="Genomic_DNA"/>
</dbReference>
<dbReference type="PANTHER" id="PTHR43814">
    <property type="entry name" value="ARGININOSUCCINATE LYASE"/>
    <property type="match status" value="1"/>
</dbReference>
<reference evidence="2" key="1">
    <citation type="journal article" date="2014" name="Front. Microbiol.">
        <title>High frequency of phylogenetically diverse reductive dehalogenase-homologous genes in deep subseafloor sedimentary metagenomes.</title>
        <authorList>
            <person name="Kawai M."/>
            <person name="Futagami T."/>
            <person name="Toyoda A."/>
            <person name="Takaki Y."/>
            <person name="Nishi S."/>
            <person name="Hori S."/>
            <person name="Arai W."/>
            <person name="Tsubouchi T."/>
            <person name="Morono Y."/>
            <person name="Uchiyama I."/>
            <person name="Ito T."/>
            <person name="Fujiyama A."/>
            <person name="Inagaki F."/>
            <person name="Takami H."/>
        </authorList>
    </citation>
    <scope>NUCLEOTIDE SEQUENCE</scope>
    <source>
        <strain evidence="2">Expedition CK06-06</strain>
    </source>
</reference>
<dbReference type="GO" id="GO:0005829">
    <property type="term" value="C:cytosol"/>
    <property type="evidence" value="ECO:0007669"/>
    <property type="project" value="TreeGrafter"/>
</dbReference>
<feature type="domain" description="Argininosuccinate lyase C-terminal" evidence="1">
    <location>
        <begin position="92"/>
        <end position="139"/>
    </location>
</feature>
<dbReference type="GO" id="GO:0004056">
    <property type="term" value="F:argininosuccinate lyase activity"/>
    <property type="evidence" value="ECO:0007669"/>
    <property type="project" value="InterPro"/>
</dbReference>
<accession>X1A4G2</accession>
<dbReference type="PANTHER" id="PTHR43814:SF1">
    <property type="entry name" value="ARGININOSUCCINATE LYASE"/>
    <property type="match status" value="1"/>
</dbReference>